<feature type="transmembrane region" description="Helical" evidence="1">
    <location>
        <begin position="320"/>
        <end position="342"/>
    </location>
</feature>
<dbReference type="GO" id="GO:0016746">
    <property type="term" value="F:acyltransferase activity"/>
    <property type="evidence" value="ECO:0007669"/>
    <property type="project" value="UniProtKB-KW"/>
</dbReference>
<dbReference type="EMBL" id="CP074347">
    <property type="protein sequence ID" value="USV02034.1"/>
    <property type="molecule type" value="Genomic_DNA"/>
</dbReference>
<name>A0ABY5CWS3_9GAMM</name>
<proteinExistence type="predicted"/>
<feature type="transmembrane region" description="Helical" evidence="1">
    <location>
        <begin position="46"/>
        <end position="70"/>
    </location>
</feature>
<keyword evidence="1" id="KW-0472">Membrane</keyword>
<dbReference type="PANTHER" id="PTHR23028">
    <property type="entry name" value="ACETYLTRANSFERASE"/>
    <property type="match status" value="1"/>
</dbReference>
<feature type="transmembrane region" description="Helical" evidence="1">
    <location>
        <begin position="201"/>
        <end position="221"/>
    </location>
</feature>
<evidence type="ECO:0000259" key="2">
    <source>
        <dbReference type="Pfam" id="PF01757"/>
    </source>
</evidence>
<dbReference type="InterPro" id="IPR050879">
    <property type="entry name" value="Acyltransferase_3"/>
</dbReference>
<protein>
    <submittedName>
        <fullName evidence="3">Acyltransferase</fullName>
    </submittedName>
</protein>
<dbReference type="PANTHER" id="PTHR23028:SF53">
    <property type="entry name" value="ACYL_TRANSF_3 DOMAIN-CONTAINING PROTEIN"/>
    <property type="match status" value="1"/>
</dbReference>
<keyword evidence="1" id="KW-0812">Transmembrane</keyword>
<dbReference type="Pfam" id="PF01757">
    <property type="entry name" value="Acyl_transf_3"/>
    <property type="match status" value="1"/>
</dbReference>
<organism evidence="3 4">
    <name type="scientific">Serratia entomophila</name>
    <dbReference type="NCBI Taxonomy" id="42906"/>
    <lineage>
        <taxon>Bacteria</taxon>
        <taxon>Pseudomonadati</taxon>
        <taxon>Pseudomonadota</taxon>
        <taxon>Gammaproteobacteria</taxon>
        <taxon>Enterobacterales</taxon>
        <taxon>Yersiniaceae</taxon>
        <taxon>Serratia</taxon>
    </lineage>
</organism>
<feature type="transmembrane region" description="Helical" evidence="1">
    <location>
        <begin position="91"/>
        <end position="111"/>
    </location>
</feature>
<sequence length="359" mass="40144">MKAVEPPVKKNSLMSITYMRCLACLLVVVCHSQSFSQKLSVDGFDILFGYGGRIGELGVIIFFMISGYLMTYVHWGDFKNNKSLNFMKKRFFRVAPMYYLFTIITILAFIINRNWFPSTEINAKSSILSAFFIPDIFEKNSNRLVTPLSVGWTLCYEMFFYLLFSISLLMRRLTGLLFVIAVISAICLYGAIVPHSEKTLIGFYTSPIMLYFVSGIVICALQFKIKAKTDHGILVALVFIIGILACVISNLNEVVLFISLSLLFALATFVNTTGQGLTMSFVSYLGLASYSIYLCHRLVMGAVNAVASKTSFVDLSHSGQYLYSAVMVLISLIAGCICYSLIESKINAYSKREMKLATK</sequence>
<keyword evidence="3" id="KW-0808">Transferase</keyword>
<feature type="domain" description="Acyltransferase 3" evidence="2">
    <location>
        <begin position="15"/>
        <end position="334"/>
    </location>
</feature>
<keyword evidence="4" id="KW-1185">Reference proteome</keyword>
<feature type="transmembrane region" description="Helical" evidence="1">
    <location>
        <begin position="233"/>
        <end position="251"/>
    </location>
</feature>
<reference evidence="3" key="1">
    <citation type="journal article" date="2022" name="BMC Genomics">
        <title>Genome sequence of the entomopathogenic Serratia entomophila isolate 626 and characterisation of the species specific itaconate degradation pathway.</title>
        <authorList>
            <person name="Vaughan A.L."/>
            <person name="Altermann E."/>
            <person name="Glare T.R."/>
            <person name="Hurst M.R.H."/>
        </authorList>
    </citation>
    <scope>NUCLEOTIDE SEQUENCE</scope>
    <source>
        <strain evidence="3">626</strain>
    </source>
</reference>
<feature type="transmembrane region" description="Helical" evidence="1">
    <location>
        <begin position="144"/>
        <end position="164"/>
    </location>
</feature>
<dbReference type="GeneID" id="75021483"/>
<feature type="transmembrane region" description="Helical" evidence="1">
    <location>
        <begin position="176"/>
        <end position="195"/>
    </location>
</feature>
<dbReference type="Proteomes" id="UP001056873">
    <property type="component" value="Chromosome"/>
</dbReference>
<evidence type="ECO:0000256" key="1">
    <source>
        <dbReference type="SAM" id="Phobius"/>
    </source>
</evidence>
<feature type="transmembrane region" description="Helical" evidence="1">
    <location>
        <begin position="257"/>
        <end position="274"/>
    </location>
</feature>
<feature type="transmembrane region" description="Helical" evidence="1">
    <location>
        <begin position="281"/>
        <end position="300"/>
    </location>
</feature>
<keyword evidence="3" id="KW-0012">Acyltransferase</keyword>
<evidence type="ECO:0000313" key="4">
    <source>
        <dbReference type="Proteomes" id="UP001056873"/>
    </source>
</evidence>
<dbReference type="RefSeq" id="WP_234589710.1">
    <property type="nucleotide sequence ID" value="NZ_CAMIPG010000005.1"/>
</dbReference>
<gene>
    <name evidence="3" type="ORF">KFQ06_05795</name>
</gene>
<accession>A0ABY5CWS3</accession>
<evidence type="ECO:0000313" key="3">
    <source>
        <dbReference type="EMBL" id="USV02034.1"/>
    </source>
</evidence>
<keyword evidence="1" id="KW-1133">Transmembrane helix</keyword>
<dbReference type="InterPro" id="IPR002656">
    <property type="entry name" value="Acyl_transf_3_dom"/>
</dbReference>